<reference evidence="2 3" key="1">
    <citation type="submission" date="2023-07" db="EMBL/GenBank/DDBJ databases">
        <authorList>
            <person name="Peeters C."/>
        </authorList>
    </citation>
    <scope>NUCLEOTIDE SEQUENCE [LARGE SCALE GENOMIC DNA]</scope>
    <source>
        <strain evidence="2 3">R-38712</strain>
    </source>
</reference>
<feature type="transmembrane region" description="Helical" evidence="1">
    <location>
        <begin position="7"/>
        <end position="25"/>
    </location>
</feature>
<keyword evidence="3" id="KW-1185">Reference proteome</keyword>
<keyword evidence="1" id="KW-0472">Membrane</keyword>
<dbReference type="EMBL" id="CATWFT010000007">
    <property type="protein sequence ID" value="CAJ0725217.1"/>
    <property type="molecule type" value="Genomic_DNA"/>
</dbReference>
<evidence type="ECO:0000313" key="3">
    <source>
        <dbReference type="Proteomes" id="UP001189303"/>
    </source>
</evidence>
<sequence length="235" mass="25925">MKRVMMLMGFVLAGFVTAAIVIRIMTAFDNNPGCGLDCASPELEAALLSGLATVLAFPILGFFFTRKRNSTTRRIAATLSTLMLVAILLAFVHYVFNLHTRYLRAEAARPVQPDLDFMYMAIATRDVQTYTELKKGQPQSVGMIAQWQRCAIGGASCGKQPRQAHMLCKSGEVFVNETDWKYFSLIPKENVFGAIPLKSMKLCAPDNWVEPLGRSGLIGSIKQKPRQPAGSPKSF</sequence>
<evidence type="ECO:0000313" key="2">
    <source>
        <dbReference type="EMBL" id="CAJ0725217.1"/>
    </source>
</evidence>
<feature type="transmembrane region" description="Helical" evidence="1">
    <location>
        <begin position="45"/>
        <end position="64"/>
    </location>
</feature>
<organism evidence="2 3">
    <name type="scientific">Ralstonia pickettii</name>
    <name type="common">Burkholderia pickettii</name>
    <dbReference type="NCBI Taxonomy" id="329"/>
    <lineage>
        <taxon>Bacteria</taxon>
        <taxon>Pseudomonadati</taxon>
        <taxon>Pseudomonadota</taxon>
        <taxon>Betaproteobacteria</taxon>
        <taxon>Burkholderiales</taxon>
        <taxon>Burkholderiaceae</taxon>
        <taxon>Ralstonia</taxon>
    </lineage>
</organism>
<keyword evidence="1" id="KW-0812">Transmembrane</keyword>
<gene>
    <name evidence="2" type="ORF">R38712_02631</name>
</gene>
<comment type="caution">
    <text evidence="2">The sequence shown here is derived from an EMBL/GenBank/DDBJ whole genome shotgun (WGS) entry which is preliminary data.</text>
</comment>
<accession>A0ABN9I408</accession>
<protein>
    <recommendedName>
        <fullName evidence="4">Transmembrane protein</fullName>
    </recommendedName>
</protein>
<feature type="transmembrane region" description="Helical" evidence="1">
    <location>
        <begin position="76"/>
        <end position="96"/>
    </location>
</feature>
<name>A0ABN9I408_RALPI</name>
<evidence type="ECO:0000256" key="1">
    <source>
        <dbReference type="SAM" id="Phobius"/>
    </source>
</evidence>
<evidence type="ECO:0008006" key="4">
    <source>
        <dbReference type="Google" id="ProtNLM"/>
    </source>
</evidence>
<dbReference type="RefSeq" id="WP_015856029.1">
    <property type="nucleotide sequence ID" value="NZ_CATWFT010000007.1"/>
</dbReference>
<dbReference type="Proteomes" id="UP001189303">
    <property type="component" value="Unassembled WGS sequence"/>
</dbReference>
<keyword evidence="1" id="KW-1133">Transmembrane helix</keyword>
<proteinExistence type="predicted"/>